<dbReference type="Gene3D" id="1.10.357.10">
    <property type="entry name" value="Tetracycline Repressor, domain 2"/>
    <property type="match status" value="1"/>
</dbReference>
<feature type="domain" description="Tetracyclin repressor-like C-terminal" evidence="1">
    <location>
        <begin position="84"/>
        <end position="210"/>
    </location>
</feature>
<evidence type="ECO:0000259" key="1">
    <source>
        <dbReference type="Pfam" id="PF17931"/>
    </source>
</evidence>
<dbReference type="RefSeq" id="WP_093023092.1">
    <property type="nucleotide sequence ID" value="NZ_FPBK01000001.1"/>
</dbReference>
<reference evidence="2 3" key="1">
    <citation type="submission" date="2016-10" db="EMBL/GenBank/DDBJ databases">
        <authorList>
            <person name="de Groot N.N."/>
        </authorList>
    </citation>
    <scope>NUCLEOTIDE SEQUENCE [LARGE SCALE GENOMIC DNA]</scope>
    <source>
        <strain evidence="2 3">CGMCC 1.12333</strain>
    </source>
</reference>
<sequence>MAKTKKITEDDIISAYMNFVLEHERAPKTVFKFSKEIKIKEEDFYQFFGSIEAVQKKIWTKFFTNTKDLLEKNEEYESMSTREKMLTFFFTYFEMLTLNRSYILFVLKEHENVLKSLSQLKNLRKEFKDFVAKLAQENNEGKNYKFLKQSPQLVAEGSWLQLMFLMKFWMNDDSQGFERTDVAIEKSVNTIFDVFDHTPIESLIDFGKFLIKEAKASV</sequence>
<evidence type="ECO:0000313" key="3">
    <source>
        <dbReference type="Proteomes" id="UP000199138"/>
    </source>
</evidence>
<dbReference type="InterPro" id="IPR036271">
    <property type="entry name" value="Tet_transcr_reg_TetR-rel_C_sf"/>
</dbReference>
<dbReference type="Proteomes" id="UP000199138">
    <property type="component" value="Unassembled WGS sequence"/>
</dbReference>
<dbReference type="SUPFAM" id="SSF48498">
    <property type="entry name" value="Tetracyclin repressor-like, C-terminal domain"/>
    <property type="match status" value="1"/>
</dbReference>
<dbReference type="GO" id="GO:0003677">
    <property type="term" value="F:DNA binding"/>
    <property type="evidence" value="ECO:0007669"/>
    <property type="project" value="UniProtKB-KW"/>
</dbReference>
<dbReference type="AlphaFoldDB" id="A0A1I7F8Y6"/>
<dbReference type="EMBL" id="FPBK01000001">
    <property type="protein sequence ID" value="SFU32637.1"/>
    <property type="molecule type" value="Genomic_DNA"/>
</dbReference>
<name>A0A1I7F8Y6_9FLAO</name>
<dbReference type="Pfam" id="PF17931">
    <property type="entry name" value="TetR_C_23"/>
    <property type="match status" value="1"/>
</dbReference>
<dbReference type="OrthoDB" id="977687at2"/>
<keyword evidence="3" id="KW-1185">Reference proteome</keyword>
<dbReference type="STRING" id="1224947.SAMN05216480_101751"/>
<organism evidence="2 3">
    <name type="scientific">Pustulibacterium marinum</name>
    <dbReference type="NCBI Taxonomy" id="1224947"/>
    <lineage>
        <taxon>Bacteria</taxon>
        <taxon>Pseudomonadati</taxon>
        <taxon>Bacteroidota</taxon>
        <taxon>Flavobacteriia</taxon>
        <taxon>Flavobacteriales</taxon>
        <taxon>Flavobacteriaceae</taxon>
        <taxon>Pustulibacterium</taxon>
    </lineage>
</organism>
<proteinExistence type="predicted"/>
<accession>A0A1I7F8Y6</accession>
<protein>
    <submittedName>
        <fullName evidence="2">DNA-binding transcriptional regulator, AcrR family</fullName>
    </submittedName>
</protein>
<evidence type="ECO:0000313" key="2">
    <source>
        <dbReference type="EMBL" id="SFU32637.1"/>
    </source>
</evidence>
<dbReference type="InterPro" id="IPR041673">
    <property type="entry name" value="TetR_C_23"/>
</dbReference>
<gene>
    <name evidence="2" type="ORF">SAMN05216480_101751</name>
</gene>
<keyword evidence="2" id="KW-0238">DNA-binding</keyword>